<keyword evidence="2" id="KW-1185">Reference proteome</keyword>
<proteinExistence type="predicted"/>
<gene>
    <name evidence="1" type="ORF">L2725_10985</name>
</gene>
<dbReference type="EMBL" id="JAKIKT010000003">
    <property type="protein sequence ID" value="MCL2914292.1"/>
    <property type="molecule type" value="Genomic_DNA"/>
</dbReference>
<sequence length="112" mass="12595">MRDQLVKLNSLVGWDCHFSSFDGYRLVLSSGISNEYATPLVAFLGVSYMHCPFEFSHPVFRLGSEKESLQVEQLSTIEEGERLFVIEAETQATLDKQLFFIVAEGLDLIGMA</sequence>
<name>A0ABT0N764_9GAMM</name>
<dbReference type="Proteomes" id="UP001202831">
    <property type="component" value="Unassembled WGS sequence"/>
</dbReference>
<accession>A0ABT0N764</accession>
<reference evidence="1 2" key="1">
    <citation type="submission" date="2022-01" db="EMBL/GenBank/DDBJ databases">
        <title>Whole genome-based taxonomy of the Shewanellaceae.</title>
        <authorList>
            <person name="Martin-Rodriguez A.J."/>
        </authorList>
    </citation>
    <scope>NUCLEOTIDE SEQUENCE [LARGE SCALE GENOMIC DNA]</scope>
    <source>
        <strain evidence="1 2">DSM 21332</strain>
    </source>
</reference>
<protein>
    <submittedName>
        <fullName evidence="1">Uncharacterized protein</fullName>
    </submittedName>
</protein>
<comment type="caution">
    <text evidence="1">The sequence shown here is derived from an EMBL/GenBank/DDBJ whole genome shotgun (WGS) entry which is preliminary data.</text>
</comment>
<organism evidence="1 2">
    <name type="scientific">Shewanella corallii</name>
    <dbReference type="NCBI Taxonomy" id="560080"/>
    <lineage>
        <taxon>Bacteria</taxon>
        <taxon>Pseudomonadati</taxon>
        <taxon>Pseudomonadota</taxon>
        <taxon>Gammaproteobacteria</taxon>
        <taxon>Alteromonadales</taxon>
        <taxon>Shewanellaceae</taxon>
        <taxon>Shewanella</taxon>
    </lineage>
</organism>
<evidence type="ECO:0000313" key="2">
    <source>
        <dbReference type="Proteomes" id="UP001202831"/>
    </source>
</evidence>
<dbReference type="RefSeq" id="WP_249249004.1">
    <property type="nucleotide sequence ID" value="NZ_JAKIKT010000003.1"/>
</dbReference>
<evidence type="ECO:0000313" key="1">
    <source>
        <dbReference type="EMBL" id="MCL2914292.1"/>
    </source>
</evidence>